<dbReference type="Proteomes" id="UP000035929">
    <property type="component" value="Unassembled WGS sequence"/>
</dbReference>
<dbReference type="EMBL" id="LABX01000278">
    <property type="protein sequence ID" value="KMO27934.1"/>
    <property type="molecule type" value="Genomic_DNA"/>
</dbReference>
<evidence type="ECO:0000256" key="7">
    <source>
        <dbReference type="ARBA" id="ARBA00022605"/>
    </source>
</evidence>
<sequence>MTTTRPAARPRAPFFSSGPCAKRPGWTPEALSDAALGRSHRAKLGKAKLKQAIDLTRTVLQVPADYRIGIVPASDTGAVEMAMWSLLGARPVDMLAWESFGETWVTDAVKQLKLDARVIKAPYGRLPDLSTVDTRTRDVVFTWNGTTSGVRVPDADWIAADREGLTICDATSAAFAQDLDWPKLDVVTFSWQKVLGGEAAHGMLILSPRAVARLESYVPAWPMPKIFRMTKGGKLIEGIFQGETINTPSMLAVEDYIDALLWAETLGGLPALRARADRNAGVIAAWVARTPWIANLAEDPATESNTSVCLVVSDPDVVACGPEAVASVAKGITTALDREGVALDIGAYRDAPPGLRIWCGATVEASDLEALTPWLDWAFAQEKARLTQAA</sequence>
<evidence type="ECO:0000256" key="9">
    <source>
        <dbReference type="ARBA" id="ARBA00022898"/>
    </source>
</evidence>
<dbReference type="GO" id="GO:0008453">
    <property type="term" value="F:alanine-glyoxylate transaminase activity"/>
    <property type="evidence" value="ECO:0007669"/>
    <property type="project" value="TreeGrafter"/>
</dbReference>
<dbReference type="GO" id="GO:0006564">
    <property type="term" value="P:L-serine biosynthetic process"/>
    <property type="evidence" value="ECO:0007669"/>
    <property type="project" value="UniProtKB-KW"/>
</dbReference>
<dbReference type="InterPro" id="IPR015421">
    <property type="entry name" value="PyrdxlP-dep_Trfase_major"/>
</dbReference>
<comment type="similarity">
    <text evidence="3">Belongs to the class-V pyridoxal-phosphate-dependent aminotransferase family. SerC subfamily.</text>
</comment>
<dbReference type="GO" id="GO:0019265">
    <property type="term" value="P:glycine biosynthetic process, by transamination of glyoxylate"/>
    <property type="evidence" value="ECO:0007669"/>
    <property type="project" value="TreeGrafter"/>
</dbReference>
<evidence type="ECO:0000256" key="5">
    <source>
        <dbReference type="ARBA" id="ARBA00022490"/>
    </source>
</evidence>
<dbReference type="InterPro" id="IPR006271">
    <property type="entry name" value="Pser_aminoTfrase_methanosarc"/>
</dbReference>
<dbReference type="NCBIfam" id="TIGR01365">
    <property type="entry name" value="serC_2"/>
    <property type="match status" value="1"/>
</dbReference>
<dbReference type="InterPro" id="IPR022278">
    <property type="entry name" value="Pser_aminoTfrase"/>
</dbReference>
<evidence type="ECO:0000256" key="1">
    <source>
        <dbReference type="ARBA" id="ARBA00001933"/>
    </source>
</evidence>
<comment type="catalytic activity">
    <reaction evidence="11">
        <text>O-phospho-L-serine + 2-oxoglutarate = 3-phosphooxypyruvate + L-glutamate</text>
        <dbReference type="Rhea" id="RHEA:14329"/>
        <dbReference type="ChEBI" id="CHEBI:16810"/>
        <dbReference type="ChEBI" id="CHEBI:18110"/>
        <dbReference type="ChEBI" id="CHEBI:29985"/>
        <dbReference type="ChEBI" id="CHEBI:57524"/>
        <dbReference type="EC" id="2.6.1.52"/>
    </reaction>
</comment>
<reference evidence="12 13" key="1">
    <citation type="submission" date="2015-03" db="EMBL/GenBank/DDBJ databases">
        <title>Genome sequencing of Methylobacterium aquaticum DSM16371 type strain.</title>
        <authorList>
            <person name="Chaudhry V."/>
            <person name="Patil P.B."/>
        </authorList>
    </citation>
    <scope>NUCLEOTIDE SEQUENCE [LARGE SCALE GENOMIC DNA]</scope>
    <source>
        <strain evidence="12 13">DSM 16371</strain>
    </source>
</reference>
<dbReference type="PANTHER" id="PTHR21152:SF40">
    <property type="entry name" value="ALANINE--GLYOXYLATE AMINOTRANSFERASE"/>
    <property type="match status" value="1"/>
</dbReference>
<evidence type="ECO:0000256" key="11">
    <source>
        <dbReference type="ARBA" id="ARBA00049007"/>
    </source>
</evidence>
<evidence type="ECO:0000256" key="3">
    <source>
        <dbReference type="ARBA" id="ARBA00006904"/>
    </source>
</evidence>
<dbReference type="Gene3D" id="3.90.1150.10">
    <property type="entry name" value="Aspartate Aminotransferase, domain 1"/>
    <property type="match status" value="1"/>
</dbReference>
<evidence type="ECO:0000313" key="13">
    <source>
        <dbReference type="Proteomes" id="UP000035929"/>
    </source>
</evidence>
<evidence type="ECO:0000313" key="12">
    <source>
        <dbReference type="EMBL" id="KMO27934.1"/>
    </source>
</evidence>
<keyword evidence="7" id="KW-0028">Amino-acid biosynthesis</keyword>
<dbReference type="Gene3D" id="3.40.640.10">
    <property type="entry name" value="Type I PLP-dependent aspartate aminotransferase-like (Major domain)"/>
    <property type="match status" value="1"/>
</dbReference>
<evidence type="ECO:0000256" key="10">
    <source>
        <dbReference type="ARBA" id="ARBA00023299"/>
    </source>
</evidence>
<dbReference type="PANTHER" id="PTHR21152">
    <property type="entry name" value="AMINOTRANSFERASE CLASS V"/>
    <property type="match status" value="1"/>
</dbReference>
<dbReference type="GO" id="GO:0004648">
    <property type="term" value="F:O-phospho-L-serine:2-oxoglutarate aminotransferase activity"/>
    <property type="evidence" value="ECO:0007669"/>
    <property type="project" value="UniProtKB-EC"/>
</dbReference>
<evidence type="ECO:0000256" key="4">
    <source>
        <dbReference type="ARBA" id="ARBA00013030"/>
    </source>
</evidence>
<dbReference type="PATRIC" id="fig|270351.6.peg.4153"/>
<keyword evidence="5" id="KW-0963">Cytoplasm</keyword>
<dbReference type="NCBIfam" id="NF002841">
    <property type="entry name" value="PRK03080.1-2"/>
    <property type="match status" value="1"/>
</dbReference>
<dbReference type="SUPFAM" id="SSF53383">
    <property type="entry name" value="PLP-dependent transferases"/>
    <property type="match status" value="1"/>
</dbReference>
<dbReference type="GO" id="GO:0004760">
    <property type="term" value="F:L-serine-pyruvate transaminase activity"/>
    <property type="evidence" value="ECO:0007669"/>
    <property type="project" value="TreeGrafter"/>
</dbReference>
<dbReference type="CDD" id="cd01494">
    <property type="entry name" value="AAT_I"/>
    <property type="match status" value="1"/>
</dbReference>
<evidence type="ECO:0000256" key="2">
    <source>
        <dbReference type="ARBA" id="ARBA00005099"/>
    </source>
</evidence>
<proteinExistence type="inferred from homology"/>
<dbReference type="InterPro" id="IPR015424">
    <property type="entry name" value="PyrdxlP-dep_Trfase"/>
</dbReference>
<comment type="caution">
    <text evidence="12">The sequence shown here is derived from an EMBL/GenBank/DDBJ whole genome shotgun (WGS) entry which is preliminary data.</text>
</comment>
<dbReference type="InterPro" id="IPR015422">
    <property type="entry name" value="PyrdxlP-dep_Trfase_small"/>
</dbReference>
<dbReference type="PIRSF" id="PIRSF000525">
    <property type="entry name" value="SerC"/>
    <property type="match status" value="1"/>
</dbReference>
<dbReference type="UniPathway" id="UPA00135">
    <property type="reaction ID" value="UER00197"/>
</dbReference>
<dbReference type="RefSeq" id="WP_048467296.1">
    <property type="nucleotide sequence ID" value="NZ_LABX01000278.1"/>
</dbReference>
<accession>A0A0J6S2Q1</accession>
<organism evidence="12 13">
    <name type="scientific">Methylobacterium aquaticum</name>
    <dbReference type="NCBI Taxonomy" id="270351"/>
    <lineage>
        <taxon>Bacteria</taxon>
        <taxon>Pseudomonadati</taxon>
        <taxon>Pseudomonadota</taxon>
        <taxon>Alphaproteobacteria</taxon>
        <taxon>Hyphomicrobiales</taxon>
        <taxon>Methylobacteriaceae</taxon>
        <taxon>Methylobacterium</taxon>
    </lineage>
</organism>
<dbReference type="AlphaFoldDB" id="A0A0J6S2Q1"/>
<gene>
    <name evidence="12" type="ORF">VP06_29180</name>
</gene>
<name>A0A0J6S2Q1_9HYPH</name>
<keyword evidence="9" id="KW-0663">Pyridoxal phosphate</keyword>
<evidence type="ECO:0000256" key="8">
    <source>
        <dbReference type="ARBA" id="ARBA00022679"/>
    </source>
</evidence>
<keyword evidence="6 12" id="KW-0032">Aminotransferase</keyword>
<keyword evidence="10" id="KW-0718">Serine biosynthesis</keyword>
<comment type="pathway">
    <text evidence="2">Amino-acid biosynthesis; L-serine biosynthesis; L-serine from 3-phospho-D-glycerate: step 2/3.</text>
</comment>
<comment type="cofactor">
    <cofactor evidence="1">
        <name>pyridoxal 5'-phosphate</name>
        <dbReference type="ChEBI" id="CHEBI:597326"/>
    </cofactor>
</comment>
<protein>
    <recommendedName>
        <fullName evidence="4">phosphoserine transaminase</fullName>
        <ecNumber evidence="4">2.6.1.52</ecNumber>
    </recommendedName>
</protein>
<evidence type="ECO:0000256" key="6">
    <source>
        <dbReference type="ARBA" id="ARBA00022576"/>
    </source>
</evidence>
<dbReference type="OrthoDB" id="9772439at2"/>
<keyword evidence="8 12" id="KW-0808">Transferase</keyword>
<dbReference type="EC" id="2.6.1.52" evidence="4"/>